<protein>
    <submittedName>
        <fullName evidence="4">Helix-turn-helix domain-containing protein</fullName>
    </submittedName>
</protein>
<evidence type="ECO:0000313" key="4">
    <source>
        <dbReference type="EMBL" id="MBA8777646.1"/>
    </source>
</evidence>
<dbReference type="Pfam" id="PF07261">
    <property type="entry name" value="DnaB_2"/>
    <property type="match status" value="1"/>
</dbReference>
<dbReference type="InterPro" id="IPR053162">
    <property type="entry name" value="DnaD"/>
</dbReference>
<evidence type="ECO:0000313" key="5">
    <source>
        <dbReference type="Proteomes" id="UP000524893"/>
    </source>
</evidence>
<feature type="compositionally biased region" description="Basic and acidic residues" evidence="2">
    <location>
        <begin position="113"/>
        <end position="128"/>
    </location>
</feature>
<evidence type="ECO:0000259" key="3">
    <source>
        <dbReference type="Pfam" id="PF07261"/>
    </source>
</evidence>
<dbReference type="SUPFAM" id="SSF158499">
    <property type="entry name" value="DnaD domain-like"/>
    <property type="match status" value="1"/>
</dbReference>
<dbReference type="InterPro" id="IPR036388">
    <property type="entry name" value="WH-like_DNA-bd_sf"/>
</dbReference>
<dbReference type="Gene3D" id="1.10.10.630">
    <property type="entry name" value="DnaD domain-like"/>
    <property type="match status" value="1"/>
</dbReference>
<dbReference type="Gene3D" id="1.10.10.10">
    <property type="entry name" value="Winged helix-like DNA-binding domain superfamily/Winged helix DNA-binding domain"/>
    <property type="match status" value="1"/>
</dbReference>
<gene>
    <name evidence="4" type="ORF">HR081_12285</name>
</gene>
<dbReference type="AlphaFoldDB" id="A0A9X0PH14"/>
<comment type="caution">
    <text evidence="4">The sequence shown here is derived from an EMBL/GenBank/DDBJ whole genome shotgun (WGS) entry which is preliminary data.</text>
</comment>
<dbReference type="NCBIfam" id="TIGR01446">
    <property type="entry name" value="DnaD_dom"/>
    <property type="match status" value="1"/>
</dbReference>
<dbReference type="Pfam" id="PF13730">
    <property type="entry name" value="HTH_36"/>
    <property type="match status" value="1"/>
</dbReference>
<dbReference type="PANTHER" id="PTHR37293:SF5">
    <property type="entry name" value="DNA REPLICATION PROTEIN"/>
    <property type="match status" value="1"/>
</dbReference>
<name>A0A9X0PH14_9STAP</name>
<accession>A0A9X0PH14</accession>
<feature type="domain" description="DnaB/C C-terminal" evidence="3">
    <location>
        <begin position="147"/>
        <end position="219"/>
    </location>
</feature>
<dbReference type="Proteomes" id="UP000524893">
    <property type="component" value="Unassembled WGS sequence"/>
</dbReference>
<organism evidence="4 5">
    <name type="scientific">Staphylococcus coagulans</name>
    <dbReference type="NCBI Taxonomy" id="74706"/>
    <lineage>
        <taxon>Bacteria</taxon>
        <taxon>Bacillati</taxon>
        <taxon>Bacillota</taxon>
        <taxon>Bacilli</taxon>
        <taxon>Bacillales</taxon>
        <taxon>Staphylococcaceae</taxon>
        <taxon>Staphylococcus</taxon>
    </lineage>
</organism>
<evidence type="ECO:0000256" key="1">
    <source>
        <dbReference type="ARBA" id="ARBA00093462"/>
    </source>
</evidence>
<reference evidence="4 5" key="1">
    <citation type="journal article" date="2020" name="Access Microbiol">
        <title>Isolation and genome sequencing of Staphylococcus schleiferi subspecies coagulans from Antarctic seals.</title>
        <authorList>
            <person name="Foster G."/>
            <person name="Robb A."/>
            <person name="Paterson G.K."/>
        </authorList>
    </citation>
    <scope>NUCLEOTIDE SEQUENCE [LARGE SCALE GENOMIC DNA]</scope>
    <source>
        <strain evidence="4 5">M615/02/4</strain>
    </source>
</reference>
<dbReference type="EMBL" id="JABTCN010000078">
    <property type="protein sequence ID" value="MBA8777646.1"/>
    <property type="molecule type" value="Genomic_DNA"/>
</dbReference>
<dbReference type="PANTHER" id="PTHR37293">
    <property type="entry name" value="PHAGE REPLICATION PROTEIN-RELATED"/>
    <property type="match status" value="1"/>
</dbReference>
<feature type="region of interest" description="Disordered" evidence="2">
    <location>
        <begin position="103"/>
        <end position="137"/>
    </location>
</feature>
<dbReference type="RefSeq" id="WP_182281374.1">
    <property type="nucleotide sequence ID" value="NZ_JABTCN010000078.1"/>
</dbReference>
<sequence>MTEQPNYYSIIPANVRYDKELKPMEIIMYGEITALANKYGYAYASNSYFADLYQVHKKTVSNWINHLKEKGYIQTVVTRNEDMSIKDRKIYITLPYEMKNGEGYPQKNGEGYPQKDSHPIHKKTEENNTRFNNTSINRDRDETSKLFQLISKEIEMIQNPLKAQELEQAIESFESNKVEIVQVAVYYCKQTKKGINYLIKVLDNWSKEGITSKEEAEKKIKPKKRSSKTALDEIAEELGVGY</sequence>
<evidence type="ECO:0000256" key="2">
    <source>
        <dbReference type="SAM" id="MobiDB-lite"/>
    </source>
</evidence>
<dbReference type="InterPro" id="IPR006343">
    <property type="entry name" value="DnaB/C_C"/>
</dbReference>
<proteinExistence type="inferred from homology"/>
<comment type="similarity">
    <text evidence="1">Belongs to the DnaB/DnaD family.</text>
</comment>
<dbReference type="InterPro" id="IPR034829">
    <property type="entry name" value="DnaD-like_sf"/>
</dbReference>